<keyword evidence="9" id="KW-0010">Activator</keyword>
<dbReference type="InterPro" id="IPR010316">
    <property type="entry name" value="AlkA_N"/>
</dbReference>
<dbReference type="SMART" id="SM00342">
    <property type="entry name" value="HTH_ARAC"/>
    <property type="match status" value="1"/>
</dbReference>
<dbReference type="InterPro" id="IPR018060">
    <property type="entry name" value="HTH_AraC"/>
</dbReference>
<evidence type="ECO:0000256" key="9">
    <source>
        <dbReference type="ARBA" id="ARBA00023159"/>
    </source>
</evidence>
<evidence type="ECO:0000256" key="10">
    <source>
        <dbReference type="ARBA" id="ARBA00023163"/>
    </source>
</evidence>
<dbReference type="GO" id="GO:0032993">
    <property type="term" value="C:protein-DNA complex"/>
    <property type="evidence" value="ECO:0007669"/>
    <property type="project" value="TreeGrafter"/>
</dbReference>
<dbReference type="KEGG" id="plei:Q9312_12820"/>
<dbReference type="SUPFAM" id="SSF55945">
    <property type="entry name" value="TATA-box binding protein-like"/>
    <property type="match status" value="1"/>
</dbReference>
<dbReference type="RefSeq" id="WP_309201252.1">
    <property type="nucleotide sequence ID" value="NZ_CP133548.1"/>
</dbReference>
<gene>
    <name evidence="13" type="ORF">Q9312_12820</name>
</gene>
<keyword evidence="3" id="KW-0808">Transferase</keyword>
<keyword evidence="8" id="KW-0238">DNA-binding</keyword>
<evidence type="ECO:0000256" key="4">
    <source>
        <dbReference type="ARBA" id="ARBA00022723"/>
    </source>
</evidence>
<evidence type="ECO:0000256" key="7">
    <source>
        <dbReference type="ARBA" id="ARBA00023015"/>
    </source>
</evidence>
<dbReference type="GO" id="GO:0006285">
    <property type="term" value="P:base-excision repair, AP site formation"/>
    <property type="evidence" value="ECO:0007669"/>
    <property type="project" value="TreeGrafter"/>
</dbReference>
<evidence type="ECO:0000256" key="3">
    <source>
        <dbReference type="ARBA" id="ARBA00022679"/>
    </source>
</evidence>
<dbReference type="Pfam" id="PF02805">
    <property type="entry name" value="Ada_Zn_binding"/>
    <property type="match status" value="1"/>
</dbReference>
<dbReference type="GO" id="GO:0005737">
    <property type="term" value="C:cytoplasm"/>
    <property type="evidence" value="ECO:0007669"/>
    <property type="project" value="TreeGrafter"/>
</dbReference>
<evidence type="ECO:0000256" key="8">
    <source>
        <dbReference type="ARBA" id="ARBA00023125"/>
    </source>
</evidence>
<dbReference type="FunFam" id="3.40.10.10:FF:000001">
    <property type="entry name" value="DNA-3-methyladenine glycosylase 2"/>
    <property type="match status" value="1"/>
</dbReference>
<keyword evidence="7" id="KW-0805">Transcription regulation</keyword>
<evidence type="ECO:0000259" key="12">
    <source>
        <dbReference type="PROSITE" id="PS01124"/>
    </source>
</evidence>
<evidence type="ECO:0000256" key="6">
    <source>
        <dbReference type="ARBA" id="ARBA00022833"/>
    </source>
</evidence>
<accession>A0AA51RR67</accession>
<organism evidence="13 14">
    <name type="scientific">Pleionea litopenaei</name>
    <dbReference type="NCBI Taxonomy" id="3070815"/>
    <lineage>
        <taxon>Bacteria</taxon>
        <taxon>Pseudomonadati</taxon>
        <taxon>Pseudomonadota</taxon>
        <taxon>Gammaproteobacteria</taxon>
        <taxon>Oceanospirillales</taxon>
        <taxon>Pleioneaceae</taxon>
        <taxon>Pleionea</taxon>
    </lineage>
</organism>
<evidence type="ECO:0000256" key="1">
    <source>
        <dbReference type="ARBA" id="ARBA00001947"/>
    </source>
</evidence>
<dbReference type="GO" id="GO:0008168">
    <property type="term" value="F:methyltransferase activity"/>
    <property type="evidence" value="ECO:0007669"/>
    <property type="project" value="UniProtKB-KW"/>
</dbReference>
<evidence type="ECO:0000256" key="5">
    <source>
        <dbReference type="ARBA" id="ARBA00022763"/>
    </source>
</evidence>
<dbReference type="Pfam" id="PF12833">
    <property type="entry name" value="HTH_18"/>
    <property type="match status" value="1"/>
</dbReference>
<dbReference type="InterPro" id="IPR051912">
    <property type="entry name" value="Alkylbase_DNA_Glycosylase/TA"/>
</dbReference>
<dbReference type="GO" id="GO:0008270">
    <property type="term" value="F:zinc ion binding"/>
    <property type="evidence" value="ECO:0007669"/>
    <property type="project" value="InterPro"/>
</dbReference>
<keyword evidence="4" id="KW-0479">Metal-binding</keyword>
<keyword evidence="14" id="KW-1185">Reference proteome</keyword>
<dbReference type="GO" id="GO:0003700">
    <property type="term" value="F:DNA-binding transcription factor activity"/>
    <property type="evidence" value="ECO:0007669"/>
    <property type="project" value="InterPro"/>
</dbReference>
<dbReference type="Proteomes" id="UP001239782">
    <property type="component" value="Chromosome"/>
</dbReference>
<dbReference type="InterPro" id="IPR009057">
    <property type="entry name" value="Homeodomain-like_sf"/>
</dbReference>
<dbReference type="InterPro" id="IPR037046">
    <property type="entry name" value="AlkA_N_sf"/>
</dbReference>
<reference evidence="13 14" key="1">
    <citation type="submission" date="2023-08" db="EMBL/GenBank/DDBJ databases">
        <title>Pleionea litopenaei sp. nov., isolated from stomach of juvenile Litopenaeus vannamei.</title>
        <authorList>
            <person name="Rho A.M."/>
            <person name="Hwang C.Y."/>
        </authorList>
    </citation>
    <scope>NUCLEOTIDE SEQUENCE [LARGE SCALE GENOMIC DNA]</scope>
    <source>
        <strain evidence="13 14">HL-JVS1</strain>
    </source>
</reference>
<keyword evidence="10" id="KW-0804">Transcription</keyword>
<dbReference type="GO" id="GO:0008725">
    <property type="term" value="F:DNA-3-methyladenine glycosylase activity"/>
    <property type="evidence" value="ECO:0007669"/>
    <property type="project" value="TreeGrafter"/>
</dbReference>
<sequence length="458" mass="51892">MKTEASQLDTMTCQRARLARDARFDGRFFIAVKTTGIYCRPICPASPPKESNVTYFDSAIGASQAGFRPCLRCRPDSAPSSPAWQGTDTTIIRALKLIDEGALNEGDISTLASRLGISDRYLRQLFKRHLGITPTYYAQHQRCLLAKKLLHESHLPIHEIAIASGFNSVRRFNEVFKKIMTIPPSQIRRVQGKETSLTLQLAYRPPFDWVAMFEFLKMRCVEGLEWVEDNVYCRTFAYQSTHGIIKVSQNTKQHCLNVVIDSEQLKDIFGLTNHLRRCFDLDSDSFTIERYIGQVMPSAEIHSGLRIPSVWSIFEAGVRAICGQQVSVSAAHKLVSKIVTNLGSPFHDHFLFPAPQVIADSELAFLKMPLARKETLRNFARWFINDFNESLIGLSDIKGIGPWTIDYLKMRGLSDSDIWLASDLGVKNALKKVSLINSPSHAQPFRSYLTFQLWRQLN</sequence>
<evidence type="ECO:0000256" key="2">
    <source>
        <dbReference type="ARBA" id="ARBA00022603"/>
    </source>
</evidence>
<keyword evidence="5" id="KW-0227">DNA damage</keyword>
<dbReference type="InterPro" id="IPR004026">
    <property type="entry name" value="Ada_DNA_repair_Zn-bd"/>
</dbReference>
<keyword evidence="6" id="KW-0862">Zinc</keyword>
<dbReference type="PANTHER" id="PTHR43003">
    <property type="entry name" value="DNA-3-METHYLADENINE GLYCOSYLASE"/>
    <property type="match status" value="1"/>
</dbReference>
<dbReference type="Gene3D" id="3.40.10.10">
    <property type="entry name" value="DNA Methylphosphotriester Repair Domain"/>
    <property type="match status" value="1"/>
</dbReference>
<dbReference type="PROSITE" id="PS01124">
    <property type="entry name" value="HTH_ARAC_FAMILY_2"/>
    <property type="match status" value="1"/>
</dbReference>
<dbReference type="GO" id="GO:0006307">
    <property type="term" value="P:DNA alkylation repair"/>
    <property type="evidence" value="ECO:0007669"/>
    <property type="project" value="TreeGrafter"/>
</dbReference>
<dbReference type="Gene3D" id="1.10.340.30">
    <property type="entry name" value="Hypothetical protein, domain 2"/>
    <property type="match status" value="1"/>
</dbReference>
<dbReference type="InterPro" id="IPR011257">
    <property type="entry name" value="DNA_glycosylase"/>
</dbReference>
<dbReference type="EMBL" id="CP133548">
    <property type="protein sequence ID" value="WMS86101.1"/>
    <property type="molecule type" value="Genomic_DNA"/>
</dbReference>
<dbReference type="GO" id="GO:0043916">
    <property type="term" value="F:DNA-7-methylguanine glycosylase activity"/>
    <property type="evidence" value="ECO:0007669"/>
    <property type="project" value="TreeGrafter"/>
</dbReference>
<keyword evidence="11" id="KW-0234">DNA repair</keyword>
<feature type="domain" description="HTH araC/xylS-type" evidence="12">
    <location>
        <begin position="92"/>
        <end position="190"/>
    </location>
</feature>
<dbReference type="GO" id="GO:0043565">
    <property type="term" value="F:sequence-specific DNA binding"/>
    <property type="evidence" value="ECO:0007669"/>
    <property type="project" value="InterPro"/>
</dbReference>
<evidence type="ECO:0000313" key="14">
    <source>
        <dbReference type="Proteomes" id="UP001239782"/>
    </source>
</evidence>
<dbReference type="GO" id="GO:0032131">
    <property type="term" value="F:alkylated DNA binding"/>
    <property type="evidence" value="ECO:0007669"/>
    <property type="project" value="TreeGrafter"/>
</dbReference>
<dbReference type="GO" id="GO:0032259">
    <property type="term" value="P:methylation"/>
    <property type="evidence" value="ECO:0007669"/>
    <property type="project" value="UniProtKB-KW"/>
</dbReference>
<dbReference type="SUPFAM" id="SSF46689">
    <property type="entry name" value="Homeodomain-like"/>
    <property type="match status" value="2"/>
</dbReference>
<evidence type="ECO:0000313" key="13">
    <source>
        <dbReference type="EMBL" id="WMS86101.1"/>
    </source>
</evidence>
<keyword evidence="2" id="KW-0489">Methyltransferase</keyword>
<dbReference type="InterPro" id="IPR035451">
    <property type="entry name" value="Ada-like_dom_sf"/>
</dbReference>
<protein>
    <submittedName>
        <fullName evidence="13">AlkA N-terminal domain-containing protein</fullName>
    </submittedName>
</protein>
<name>A0AA51RR67_9GAMM</name>
<dbReference type="Gene3D" id="3.30.310.20">
    <property type="entry name" value="DNA-3-methyladenine glycosylase AlkA, N-terminal domain"/>
    <property type="match status" value="1"/>
</dbReference>
<dbReference type="Pfam" id="PF06029">
    <property type="entry name" value="AlkA_N"/>
    <property type="match status" value="1"/>
</dbReference>
<dbReference type="AlphaFoldDB" id="A0AA51RR67"/>
<comment type="cofactor">
    <cofactor evidence="1">
        <name>Zn(2+)</name>
        <dbReference type="ChEBI" id="CHEBI:29105"/>
    </cofactor>
</comment>
<proteinExistence type="predicted"/>
<dbReference type="Gene3D" id="1.10.10.60">
    <property type="entry name" value="Homeodomain-like"/>
    <property type="match status" value="2"/>
</dbReference>
<dbReference type="SMART" id="SM01009">
    <property type="entry name" value="AlkA_N"/>
    <property type="match status" value="1"/>
</dbReference>
<evidence type="ECO:0000256" key="11">
    <source>
        <dbReference type="ARBA" id="ARBA00023204"/>
    </source>
</evidence>
<dbReference type="SUPFAM" id="SSF57884">
    <property type="entry name" value="Ada DNA repair protein, N-terminal domain (N-Ada 10)"/>
    <property type="match status" value="1"/>
</dbReference>
<dbReference type="PANTHER" id="PTHR43003:SF13">
    <property type="entry name" value="DNA-3-METHYLADENINE GLYCOSYLASE 2"/>
    <property type="match status" value="1"/>
</dbReference>
<dbReference type="SUPFAM" id="SSF48150">
    <property type="entry name" value="DNA-glycosylase"/>
    <property type="match status" value="1"/>
</dbReference>